<name>A0ACB9NP50_BAUVA</name>
<gene>
    <name evidence="1" type="ORF">L6164_016590</name>
</gene>
<dbReference type="EMBL" id="CM039431">
    <property type="protein sequence ID" value="KAI4338247.1"/>
    <property type="molecule type" value="Genomic_DNA"/>
</dbReference>
<comment type="caution">
    <text evidence="1">The sequence shown here is derived from an EMBL/GenBank/DDBJ whole genome shotgun (WGS) entry which is preliminary data.</text>
</comment>
<accession>A0ACB9NP50</accession>
<protein>
    <submittedName>
        <fullName evidence="1">Uncharacterized protein</fullName>
    </submittedName>
</protein>
<sequence>MKKHSSAVSTLFFLLLSEIVDISSGKNSNVGCIERERNALLNFKGSLNDPSNRLSSWKGNDCCQWNGIICSNITGHIIKLDLQNPCYSALPGTCSSRSFELEAQTLDSSLLQCENLSYLDLSGNNFHASPIPAFIGFLKELRFLSLLKANFSGKIPRNLGNLTNLQHLDVSSNVLYADDVDWVSQLSSLQHLDMSSVYLGKAFNLFQVLSKLPSLLEIWLVSCGLSKLHSPRQLFNATNLSRVQVLYLTHNELETPILNAFQNMTSIRELDLSYNNFSSVPSWISKFKNLGILGLANNMLHSPIPDALQNMTQMTILDLSQNKFVVVPSWLGELHRLVYLNLAGNKLNSFQSSLSSLLRNFCYLKTLDLSRNNIQGEAFVGHELSGCSRYGLEELDLSYNEFNDSLPNWLGQFENLTLFNLRKNLFCGPIPFSLGNLSNLRTLLLDHNHLNGTIPDSFGQLENLTYVDLSYNNLIGVFPDSITKLVNLNLLYLSNNHLTGPLPQSLGQLLNLQALILSSNNFHGAIPRSLEQLINLQYLTLSNNHLNGTIPQNLGELSNLKIFYLSKNELDGVIPKSIGQLENLLDLDFSFNSLRGTISDIKLWPQHLIYLNLSSNHITGSIPENIDVVMPSMKYLLLSNNLINGSIPNSLCKMETLRTLDLSKNIFSGEIPDCWSSTQVIDEINFSTNQLWGIIPRSLGNLSSLSWLHLNNNSLHGEISSSLRNLKRLLILDLGENRLSGSIPSWIADNFSRIQILRLRQNLFNGCIPSSICQLSGLQILDLAGNNLTGSIPHCIGNLQGMIAGKSLDETTIATAPIAPSPGESSEYYKWYEQEVIQVIKGMELDYTRNLKFVVNLDLSNNNLIGMVPLEITSLTALLGLNLSHNYLSGDLPYRIGMMRSLESVDISHNQLSGSIPVSMSNLTWLSHLNMSYNNFSGPIPRENQFLGLDDPSIYVGNPYLCGASLENKCSNDFPLQGFETTCSEEESENSNVHQKLLFYLVIALGFASGFGGTIGVLLSRKSWRSAFFSMS</sequence>
<evidence type="ECO:0000313" key="1">
    <source>
        <dbReference type="EMBL" id="KAI4338247.1"/>
    </source>
</evidence>
<dbReference type="Proteomes" id="UP000828941">
    <property type="component" value="Chromosome 6"/>
</dbReference>
<proteinExistence type="predicted"/>
<organism evidence="1 2">
    <name type="scientific">Bauhinia variegata</name>
    <name type="common">Purple orchid tree</name>
    <name type="synonym">Phanera variegata</name>
    <dbReference type="NCBI Taxonomy" id="167791"/>
    <lineage>
        <taxon>Eukaryota</taxon>
        <taxon>Viridiplantae</taxon>
        <taxon>Streptophyta</taxon>
        <taxon>Embryophyta</taxon>
        <taxon>Tracheophyta</taxon>
        <taxon>Spermatophyta</taxon>
        <taxon>Magnoliopsida</taxon>
        <taxon>eudicotyledons</taxon>
        <taxon>Gunneridae</taxon>
        <taxon>Pentapetalae</taxon>
        <taxon>rosids</taxon>
        <taxon>fabids</taxon>
        <taxon>Fabales</taxon>
        <taxon>Fabaceae</taxon>
        <taxon>Cercidoideae</taxon>
        <taxon>Cercideae</taxon>
        <taxon>Bauhiniinae</taxon>
        <taxon>Bauhinia</taxon>
    </lineage>
</organism>
<keyword evidence="2" id="KW-1185">Reference proteome</keyword>
<evidence type="ECO:0000313" key="2">
    <source>
        <dbReference type="Proteomes" id="UP000828941"/>
    </source>
</evidence>
<reference evidence="1 2" key="1">
    <citation type="journal article" date="2022" name="DNA Res.">
        <title>Chromosomal-level genome assembly of the orchid tree Bauhinia variegata (Leguminosae; Cercidoideae) supports the allotetraploid origin hypothesis of Bauhinia.</title>
        <authorList>
            <person name="Zhong Y."/>
            <person name="Chen Y."/>
            <person name="Zheng D."/>
            <person name="Pang J."/>
            <person name="Liu Y."/>
            <person name="Luo S."/>
            <person name="Meng S."/>
            <person name="Qian L."/>
            <person name="Wei D."/>
            <person name="Dai S."/>
            <person name="Zhou R."/>
        </authorList>
    </citation>
    <scope>NUCLEOTIDE SEQUENCE [LARGE SCALE GENOMIC DNA]</scope>
    <source>
        <strain evidence="1">BV-YZ2020</strain>
    </source>
</reference>